<dbReference type="PRINTS" id="PR01415">
    <property type="entry name" value="ANKYRIN"/>
</dbReference>
<proteinExistence type="predicted"/>
<evidence type="ECO:0000256" key="2">
    <source>
        <dbReference type="ARBA" id="ARBA00023043"/>
    </source>
</evidence>
<accession>A0AAX6MM49</accession>
<feature type="repeat" description="ANK" evidence="3">
    <location>
        <begin position="1857"/>
        <end position="1889"/>
    </location>
</feature>
<evidence type="ECO:0000256" key="4">
    <source>
        <dbReference type="SAM" id="MobiDB-lite"/>
    </source>
</evidence>
<feature type="region of interest" description="Disordered" evidence="4">
    <location>
        <begin position="466"/>
        <end position="488"/>
    </location>
</feature>
<feature type="repeat" description="ANK" evidence="3">
    <location>
        <begin position="896"/>
        <end position="936"/>
    </location>
</feature>
<dbReference type="InterPro" id="IPR027417">
    <property type="entry name" value="P-loop_NTPase"/>
</dbReference>
<dbReference type="Gene3D" id="1.25.40.20">
    <property type="entry name" value="Ankyrin repeat-containing domain"/>
    <property type="match status" value="7"/>
</dbReference>
<feature type="domain" description="Nephrocystin 3-like N-terminal" evidence="5">
    <location>
        <begin position="55"/>
        <end position="216"/>
    </location>
</feature>
<name>A0AAX6MM49_9PEZI</name>
<dbReference type="SMART" id="SM00248">
    <property type="entry name" value="ANK"/>
    <property type="match status" value="22"/>
</dbReference>
<organism evidence="6 7">
    <name type="scientific">Daldinia eschscholtzii</name>
    <dbReference type="NCBI Taxonomy" id="292717"/>
    <lineage>
        <taxon>Eukaryota</taxon>
        <taxon>Fungi</taxon>
        <taxon>Dikarya</taxon>
        <taxon>Ascomycota</taxon>
        <taxon>Pezizomycotina</taxon>
        <taxon>Sordariomycetes</taxon>
        <taxon>Xylariomycetidae</taxon>
        <taxon>Xylariales</taxon>
        <taxon>Hypoxylaceae</taxon>
        <taxon>Daldinia</taxon>
    </lineage>
</organism>
<comment type="caution">
    <text evidence="6">The sequence shown here is derived from an EMBL/GenBank/DDBJ whole genome shotgun (WGS) entry which is preliminary data.</text>
</comment>
<dbReference type="Pfam" id="PF24883">
    <property type="entry name" value="NPHP3_N"/>
    <property type="match status" value="1"/>
</dbReference>
<protein>
    <recommendedName>
        <fullName evidence="5">Nephrocystin 3-like N-terminal domain-containing protein</fullName>
    </recommendedName>
</protein>
<evidence type="ECO:0000259" key="5">
    <source>
        <dbReference type="Pfam" id="PF24883"/>
    </source>
</evidence>
<dbReference type="Proteomes" id="UP001369815">
    <property type="component" value="Unassembled WGS sequence"/>
</dbReference>
<feature type="repeat" description="ANK" evidence="3">
    <location>
        <begin position="1583"/>
        <end position="1618"/>
    </location>
</feature>
<keyword evidence="7" id="KW-1185">Reference proteome</keyword>
<dbReference type="Pfam" id="PF12796">
    <property type="entry name" value="Ank_2"/>
    <property type="match status" value="4"/>
</dbReference>
<keyword evidence="2 3" id="KW-0040">ANK repeat</keyword>
<feature type="repeat" description="ANK" evidence="3">
    <location>
        <begin position="733"/>
        <end position="765"/>
    </location>
</feature>
<dbReference type="PROSITE" id="PS50297">
    <property type="entry name" value="ANK_REP_REGION"/>
    <property type="match status" value="6"/>
</dbReference>
<feature type="repeat" description="ANK" evidence="3">
    <location>
        <begin position="591"/>
        <end position="623"/>
    </location>
</feature>
<dbReference type="InterPro" id="IPR056884">
    <property type="entry name" value="NPHP3-like_N"/>
</dbReference>
<dbReference type="EMBL" id="JBANMG010000005">
    <property type="protein sequence ID" value="KAK6953252.1"/>
    <property type="molecule type" value="Genomic_DNA"/>
</dbReference>
<dbReference type="InterPro" id="IPR036770">
    <property type="entry name" value="Ankyrin_rpt-contain_sf"/>
</dbReference>
<dbReference type="PANTHER" id="PTHR24198">
    <property type="entry name" value="ANKYRIN REPEAT AND PROTEIN KINASE DOMAIN-CONTAINING PROTEIN"/>
    <property type="match status" value="1"/>
</dbReference>
<feature type="repeat" description="ANK" evidence="3">
    <location>
        <begin position="624"/>
        <end position="656"/>
    </location>
</feature>
<feature type="repeat" description="ANK" evidence="3">
    <location>
        <begin position="1217"/>
        <end position="1249"/>
    </location>
</feature>
<reference evidence="6 7" key="1">
    <citation type="journal article" date="2024" name="Front Chem Biol">
        <title>Unveiling the potential of Daldinia eschscholtzii MFLUCC 19-0629 through bioactivity and bioinformatics studies for enhanced sustainable agriculture production.</title>
        <authorList>
            <person name="Brooks S."/>
            <person name="Weaver J.A."/>
            <person name="Klomchit A."/>
            <person name="Alharthi S.A."/>
            <person name="Onlamun T."/>
            <person name="Nurani R."/>
            <person name="Vong T.K."/>
            <person name="Alberti F."/>
            <person name="Greco C."/>
        </authorList>
    </citation>
    <scope>NUCLEOTIDE SEQUENCE [LARGE SCALE GENOMIC DNA]</scope>
    <source>
        <strain evidence="6">MFLUCC 19-0629</strain>
    </source>
</reference>
<dbReference type="SUPFAM" id="SSF52540">
    <property type="entry name" value="P-loop containing nucleoside triphosphate hydrolases"/>
    <property type="match status" value="1"/>
</dbReference>
<dbReference type="InterPro" id="IPR002110">
    <property type="entry name" value="Ankyrin_rpt"/>
</dbReference>
<keyword evidence="1" id="KW-0677">Repeat</keyword>
<evidence type="ECO:0000313" key="6">
    <source>
        <dbReference type="EMBL" id="KAK6953252.1"/>
    </source>
</evidence>
<dbReference type="PROSITE" id="PS50088">
    <property type="entry name" value="ANK_REPEAT"/>
    <property type="match status" value="7"/>
</dbReference>
<evidence type="ECO:0000313" key="7">
    <source>
        <dbReference type="Proteomes" id="UP001369815"/>
    </source>
</evidence>
<dbReference type="PANTHER" id="PTHR24198:SF193">
    <property type="match status" value="1"/>
</dbReference>
<evidence type="ECO:0000256" key="3">
    <source>
        <dbReference type="PROSITE-ProRule" id="PRU00023"/>
    </source>
</evidence>
<dbReference type="Gene3D" id="3.40.50.300">
    <property type="entry name" value="P-loop containing nucleotide triphosphate hydrolases"/>
    <property type="match status" value="1"/>
</dbReference>
<gene>
    <name evidence="6" type="ORF">Daesc_005553</name>
</gene>
<evidence type="ECO:0000256" key="1">
    <source>
        <dbReference type="ARBA" id="ARBA00022737"/>
    </source>
</evidence>
<dbReference type="SUPFAM" id="SSF48403">
    <property type="entry name" value="Ankyrin repeat"/>
    <property type="match status" value="6"/>
</dbReference>
<dbReference type="Pfam" id="PF00023">
    <property type="entry name" value="Ank"/>
    <property type="match status" value="3"/>
</dbReference>
<sequence length="2059" mass="230164">MSGLSSISSEYEIVDHEETALSPEEIEKIRNWLNPTDYLAESGEFRRNLSCQAPGTGLWITQTHEYRKWHDSSEHGSLWVKGVPGAGKSVMAATVIQRLRTSENCPVLFFFFRNIVAANFSPRSLIRDWLAQLLPYSPKLQVSLRQRLQTSLEETSDNELFQSFLDGVSSVPKCFCIADALDEMDEKDTGNRPLLDKLNSLATYRPQSLKLLITSRPKQYLQSALRDASIVHISLQKRLVDADIAAYLHHRFDRLPRNEETRGIKQQVIDMAAKMSQGLFLVAKLTMDQVETFLLAEGPVNIHALEQSLPIGLEQTYTSLLAKQRDENGVTLETQAFVLEAVTHSSRPLRLNELASLMECVSPGIEPPAGFKTLVATCCAPLVEILEDETLQVIHHSFTEFLRGETRSLETVDAKDAFPVIDFERTHQHMAINCLRYLQSGSLLLESENSDDVAVELSITYQKPQHQIDPDKEYNERQRTGSKKQGDPFRYSEARLRHPFLSYAVENWAYHASLCGKLEDEELFTAVLGFLKPYDIAFRRWLVLQWGTTSNGPQDTEGLPTALHIAAFAGLCRLSLKLIKQGLDVSVLDAQERIPLHWAAFNGHAKLALLLIQHGSDPNAADGRGLKPIHLAAQNNHAEVVKVLLEAGVEPDTIKSKEDHAGLLLGGETITMGECAILYACKRGHTQVIIAMIPFCKPETLERLLCISCEFGRTDAVLAILEKTNVSANATYCGATALYLACKSTNVKCAKALIDRGAHVTKTSKWRPRLTRNGVSHGKGIAEAPIHSLAKSWLVYNDSSCRAILRLLIGAGADLEQPDSVNQTAIIKAAGLLPRNRRTLIPLPCVKALAEAGADLKKTNPEGDTVMNMILREHRDPELIRHLLKYGSDPNQKGKHGYTALHCALEEPVILMGRENVEAVIKILLDNGADPDIPDDRGTTPMYKVISSALEVSKILLKNCKNNGLKRSCWFSLSSQSNIEKFTKCLEMLLADGIDINITDDKGRSLYLRCWNSENKLQILRDHGAKADCTDNHGNNLLHMLASQHGWTHERLQKRIAEDGLDPLKRNDFGDTLLHLAASWYTGEQKDVDYVRWLISIGIPINAVNNKDRTAFHNFIVADSYGRTDRPKKLVHFVDAVNYQNDVDFEIRDNGGNTVLHLAAIRSEAHVKALIDAGASPNALTKNWQNILHLSCQARKPNIVCQILRLGTVNINQRDCFGGTPLHYACRSGEPESVALLLSYGADLKMPDFDHSTPLHACAQFRLEQSMWNAYDPLEGWIDPARDTFRPRSRTSVQPWYRTLYCEGPIKIMNSPPDAGTTVRLLLDAGCNIAAVDKFSLTALDVALHLGSSEFVEIFAKDEDLFKKATQNLDRKESRDRAERIRERMKAHIDLVKPRSALSILDKDTSTYTMVTESIYTYLDLLTYEDAAQLINEGFESDPLNISHYELVRELMKPGHTQVAGQVSRLILHYSSYTSLRDMIERQRKAKACRYIWNAETALEIACRQHEPNILTLKLLVEKLQVDINARGAYIDRYEDEEDLHAIGTIPAGTALHALAPADHSWQLEGMKYLLSHGAFVDALNERGETPLHITACSGGLWKLEVARLLLDHGANPNMLDNANLSPLHKASTAPEVMKELLVRGADTTIGDKKPLFLAIRDQSLLALETLLDNGLSVDSLDESCHSQEVDYTLKKPRKVYALLSAAFASRVNTRIDDSVPLLRTLVRRGANLYLPLNDDETMIHFLFEYPEYEVLDALLQEPCASRIDFNRRDQRGRTVLIASCDWRHILPGYSYRRWFPKAVGPPLRILDYGADATAVDNEGKTALHHLLDNTSMPDEVIIQFINRAEVAPTLLLKDNDGFSTLHYASRVLRPDICNVLLAKGADILEPDPNGLSIIHHIASQCLEGRRKPLSSKHNPIDLPDDYFDKCLALWQRYIAKGGSINAVDKDGSTPLHTFLSSATINSRVSSTGEHYLRRFEKLFPANSGVDLSAQNGQGETALHLIAKRSKDFYEDEDHDKVMFEAFVAKGVDPLKEDAKGRSALDVASAFEKDHIIAIFGRK</sequence>